<dbReference type="AlphaFoldDB" id="A0A250IZS8"/>
<dbReference type="PROSITE" id="PS51257">
    <property type="entry name" value="PROKAR_LIPOPROTEIN"/>
    <property type="match status" value="1"/>
</dbReference>
<gene>
    <name evidence="1" type="ORF">CYFUS_002132</name>
</gene>
<reference evidence="1 2" key="1">
    <citation type="submission" date="2017-06" db="EMBL/GenBank/DDBJ databases">
        <title>Sequencing and comparative analysis of myxobacterial genomes.</title>
        <authorList>
            <person name="Rupp O."/>
            <person name="Goesmann A."/>
            <person name="Sogaard-Andersen L."/>
        </authorList>
    </citation>
    <scope>NUCLEOTIDE SEQUENCE [LARGE SCALE GENOMIC DNA]</scope>
    <source>
        <strain evidence="1 2">DSM 52655</strain>
    </source>
</reference>
<organism evidence="1 2">
    <name type="scientific">Cystobacter fuscus</name>
    <dbReference type="NCBI Taxonomy" id="43"/>
    <lineage>
        <taxon>Bacteria</taxon>
        <taxon>Pseudomonadati</taxon>
        <taxon>Myxococcota</taxon>
        <taxon>Myxococcia</taxon>
        <taxon>Myxococcales</taxon>
        <taxon>Cystobacterineae</taxon>
        <taxon>Archangiaceae</taxon>
        <taxon>Cystobacter</taxon>
    </lineage>
</organism>
<dbReference type="EMBL" id="CP022098">
    <property type="protein sequence ID" value="ATB36717.1"/>
    <property type="molecule type" value="Genomic_DNA"/>
</dbReference>
<dbReference type="Proteomes" id="UP000217257">
    <property type="component" value="Chromosome"/>
</dbReference>
<proteinExistence type="predicted"/>
<name>A0A250IZS8_9BACT</name>
<dbReference type="KEGG" id="cfus:CYFUS_002132"/>
<protein>
    <submittedName>
        <fullName evidence="1">Lipoprotein mlpA</fullName>
    </submittedName>
</protein>
<evidence type="ECO:0000313" key="2">
    <source>
        <dbReference type="Proteomes" id="UP000217257"/>
    </source>
</evidence>
<evidence type="ECO:0000313" key="1">
    <source>
        <dbReference type="EMBL" id="ATB36717.1"/>
    </source>
</evidence>
<dbReference type="RefSeq" id="WP_095985139.1">
    <property type="nucleotide sequence ID" value="NZ_CP022098.1"/>
</dbReference>
<accession>A0A250IZS8</accession>
<sequence>MSKRITTAVAILGLAGAFSGCDFKQPSAGCQVQDATDAYWQAGYFLNPADAGKSCSNLKGEAIGVFKYIDPCPDKSAACPTQGQAVQPTRLAIRPAGAASLVSFVDKDENEQLRVADPKVATSLSATLDDEPNEQGLCDAGGFAPAKVDARAVTVAADNVEEDIPAESVSYAYEDVKVYSAPSAPGTQLSAKVRYSTGTSGESCEYTMLALWPQVPCSVDAFKNQTPENAASRCAEGSGLNPDFDAVCIADIGPPLVKRDDDGNVISVTPRGGCVPNPDKGVPAFKVVQ</sequence>
<keyword evidence="1" id="KW-0449">Lipoprotein</keyword>